<dbReference type="InParanoid" id="A0A0V1AY30"/>
<gene>
    <name evidence="3" type="ORF">T01_18</name>
</gene>
<accession>A0A0V1AY30</accession>
<dbReference type="Gene3D" id="3.10.10.10">
    <property type="entry name" value="HIV Type 1 Reverse Transcriptase, subunit A, domain 1"/>
    <property type="match status" value="1"/>
</dbReference>
<dbReference type="Pfam" id="PF00078">
    <property type="entry name" value="RVT_1"/>
    <property type="match status" value="1"/>
</dbReference>
<dbReference type="InterPro" id="IPR040676">
    <property type="entry name" value="DUF5641"/>
</dbReference>
<dbReference type="InterPro" id="IPR000477">
    <property type="entry name" value="RT_dom"/>
</dbReference>
<feature type="domain" description="Reverse transcriptase" evidence="1">
    <location>
        <begin position="130"/>
        <end position="255"/>
    </location>
</feature>
<dbReference type="CDD" id="cd01644">
    <property type="entry name" value="RT_pepA17"/>
    <property type="match status" value="1"/>
</dbReference>
<dbReference type="AlphaFoldDB" id="A0A0V1AY30"/>
<evidence type="ECO:0000313" key="3">
    <source>
        <dbReference type="EMBL" id="KRY29561.1"/>
    </source>
</evidence>
<feature type="domain" description="DUF5641" evidence="2">
    <location>
        <begin position="373"/>
        <end position="422"/>
    </location>
</feature>
<protein>
    <recommendedName>
        <fullName evidence="5">Reverse transcriptase domain-containing protein</fullName>
    </recommendedName>
</protein>
<dbReference type="Proteomes" id="UP000054776">
    <property type="component" value="Unassembled WGS sequence"/>
</dbReference>
<dbReference type="STRING" id="6334.A0A0V1AY30"/>
<dbReference type="Gene3D" id="3.30.70.270">
    <property type="match status" value="1"/>
</dbReference>
<keyword evidence="4" id="KW-1185">Reference proteome</keyword>
<dbReference type="SUPFAM" id="SSF56672">
    <property type="entry name" value="DNA/RNA polymerases"/>
    <property type="match status" value="1"/>
</dbReference>
<sequence>MKTFEETLEYDNGRYTVKLPWKPGFPNLPNNYAYALQRLLKTEASLLKEPIKSEMYSKTMREYITDGIIERVENVHGDEGRTWYLPHHMVFKTDQTSTKGRIVFDASAHFGRTSLNRQLEAGPSLQSDLVRILLRFRRHRIGVQADVSRMFLQIGLHKEDRDVTRFLWKEPGDPSPPQTFRFRRICFGLTSSPFLALAVMQHHARLNKSKWPKAAEEVLKNVYVDDLLFSLDDRMETMECVRELKQLMETAGFHLTKWSSNEPSVLRSLPEEDVVSESKAKIALGIVWDSYRWKPFVGNRVESILELTDAQWWRHCPTADNPAGILTRGCRMKELVSNNLWGPGPHWLTKCEDAPYGPNHHGQATDTVGRLTKRWRYRKNLIAHFWKRWRSEYIISFCTRPKWRGDGTEPKVGDIVLIAEDDGIKVIGCWDVYWNCTTEEMEWRVQNGWKWQSVKLHDQQRNYDCWNLQ</sequence>
<dbReference type="InterPro" id="IPR043128">
    <property type="entry name" value="Rev_trsase/Diguanyl_cyclase"/>
</dbReference>
<name>A0A0V1AY30_TRISP</name>
<dbReference type="PANTHER" id="PTHR47331">
    <property type="entry name" value="PHD-TYPE DOMAIN-CONTAINING PROTEIN"/>
    <property type="match status" value="1"/>
</dbReference>
<dbReference type="InterPro" id="IPR043502">
    <property type="entry name" value="DNA/RNA_pol_sf"/>
</dbReference>
<dbReference type="PANTHER" id="PTHR47331:SF5">
    <property type="entry name" value="RIBONUCLEASE H"/>
    <property type="match status" value="1"/>
</dbReference>
<comment type="caution">
    <text evidence="3">The sequence shown here is derived from an EMBL/GenBank/DDBJ whole genome shotgun (WGS) entry which is preliminary data.</text>
</comment>
<evidence type="ECO:0000259" key="1">
    <source>
        <dbReference type="Pfam" id="PF00078"/>
    </source>
</evidence>
<evidence type="ECO:0000313" key="4">
    <source>
        <dbReference type="Proteomes" id="UP000054776"/>
    </source>
</evidence>
<evidence type="ECO:0008006" key="5">
    <source>
        <dbReference type="Google" id="ProtNLM"/>
    </source>
</evidence>
<proteinExistence type="predicted"/>
<dbReference type="OrthoDB" id="5920525at2759"/>
<dbReference type="EMBL" id="JYDH01000167">
    <property type="protein sequence ID" value="KRY29561.1"/>
    <property type="molecule type" value="Genomic_DNA"/>
</dbReference>
<organism evidence="3 4">
    <name type="scientific">Trichinella spiralis</name>
    <name type="common">Trichina worm</name>
    <dbReference type="NCBI Taxonomy" id="6334"/>
    <lineage>
        <taxon>Eukaryota</taxon>
        <taxon>Metazoa</taxon>
        <taxon>Ecdysozoa</taxon>
        <taxon>Nematoda</taxon>
        <taxon>Enoplea</taxon>
        <taxon>Dorylaimia</taxon>
        <taxon>Trichinellida</taxon>
        <taxon>Trichinellidae</taxon>
        <taxon>Trichinella</taxon>
    </lineage>
</organism>
<dbReference type="Pfam" id="PF18701">
    <property type="entry name" value="DUF5641"/>
    <property type="match status" value="1"/>
</dbReference>
<evidence type="ECO:0000259" key="2">
    <source>
        <dbReference type="Pfam" id="PF18701"/>
    </source>
</evidence>
<reference evidence="3 4" key="1">
    <citation type="submission" date="2015-01" db="EMBL/GenBank/DDBJ databases">
        <title>Evolution of Trichinella species and genotypes.</title>
        <authorList>
            <person name="Korhonen P.K."/>
            <person name="Edoardo P."/>
            <person name="Giuseppe L.R."/>
            <person name="Gasser R.B."/>
        </authorList>
    </citation>
    <scope>NUCLEOTIDE SEQUENCE [LARGE SCALE GENOMIC DNA]</scope>
    <source>
        <strain evidence="3">ISS3</strain>
    </source>
</reference>
<dbReference type="eggNOG" id="KOG0977">
    <property type="taxonomic scope" value="Eukaryota"/>
</dbReference>